<evidence type="ECO:0000313" key="9">
    <source>
        <dbReference type="Proteomes" id="UP001470230"/>
    </source>
</evidence>
<protein>
    <recommendedName>
        <fullName evidence="3">HECT-type E3 ubiquitin transferase</fullName>
        <ecNumber evidence="3">2.3.2.26</ecNumber>
    </recommendedName>
</protein>
<dbReference type="Gene3D" id="3.90.1750.10">
    <property type="entry name" value="Hect, E3 ligase catalytic domains"/>
    <property type="match status" value="1"/>
</dbReference>
<name>A0ABR2JNS0_9EUKA</name>
<organism evidence="8 9">
    <name type="scientific">Tritrichomonas musculus</name>
    <dbReference type="NCBI Taxonomy" id="1915356"/>
    <lineage>
        <taxon>Eukaryota</taxon>
        <taxon>Metamonada</taxon>
        <taxon>Parabasalia</taxon>
        <taxon>Tritrichomonadida</taxon>
        <taxon>Tritrichomonadidae</taxon>
        <taxon>Tritrichomonas</taxon>
    </lineage>
</organism>
<comment type="pathway">
    <text evidence="2">Protein modification; protein ubiquitination.</text>
</comment>
<evidence type="ECO:0000256" key="5">
    <source>
        <dbReference type="ARBA" id="ARBA00022786"/>
    </source>
</evidence>
<comment type="caution">
    <text evidence="8">The sequence shown here is derived from an EMBL/GenBank/DDBJ whole genome shotgun (WGS) entry which is preliminary data.</text>
</comment>
<dbReference type="EMBL" id="JAPFFF010000010">
    <property type="protein sequence ID" value="KAK8880459.1"/>
    <property type="molecule type" value="Genomic_DNA"/>
</dbReference>
<comment type="catalytic activity">
    <reaction evidence="1">
        <text>S-ubiquitinyl-[E2 ubiquitin-conjugating enzyme]-L-cysteine + [acceptor protein]-L-lysine = [E2 ubiquitin-conjugating enzyme]-L-cysteine + N(6)-ubiquitinyl-[acceptor protein]-L-lysine.</text>
        <dbReference type="EC" id="2.3.2.26"/>
    </reaction>
</comment>
<evidence type="ECO:0000256" key="6">
    <source>
        <dbReference type="PROSITE-ProRule" id="PRU00104"/>
    </source>
</evidence>
<proteinExistence type="predicted"/>
<dbReference type="PANTHER" id="PTHR11254">
    <property type="entry name" value="HECT DOMAIN UBIQUITIN-PROTEIN LIGASE"/>
    <property type="match status" value="1"/>
</dbReference>
<evidence type="ECO:0000256" key="1">
    <source>
        <dbReference type="ARBA" id="ARBA00000885"/>
    </source>
</evidence>
<dbReference type="EC" id="2.3.2.26" evidence="3"/>
<evidence type="ECO:0000256" key="3">
    <source>
        <dbReference type="ARBA" id="ARBA00012485"/>
    </source>
</evidence>
<sequence length="96" mass="11070">MKYFLDNDVESLNLNFTIDVKENGEYKTILLKENGNNISVTSANKMEYVSLYTNYHLRESICDQLTAFCEGFDFIIHPNELDLLICGVPEIDIQDL</sequence>
<dbReference type="Proteomes" id="UP001470230">
    <property type="component" value="Unassembled WGS sequence"/>
</dbReference>
<dbReference type="SUPFAM" id="SSF56204">
    <property type="entry name" value="Hect, E3 ligase catalytic domain"/>
    <property type="match status" value="1"/>
</dbReference>
<comment type="caution">
    <text evidence="6">Lacks conserved residue(s) required for the propagation of feature annotation.</text>
</comment>
<keyword evidence="5 6" id="KW-0833">Ubl conjugation pathway</keyword>
<dbReference type="InterPro" id="IPR000569">
    <property type="entry name" value="HECT_dom"/>
</dbReference>
<dbReference type="PANTHER" id="PTHR11254:SF440">
    <property type="entry name" value="E3 UBIQUITIN-PROTEIN LIGASE NEDD-4"/>
    <property type="match status" value="1"/>
</dbReference>
<accession>A0ABR2JNS0</accession>
<dbReference type="Gene3D" id="3.30.2160.10">
    <property type="entry name" value="Hect, E3 ligase catalytic domain"/>
    <property type="match status" value="1"/>
</dbReference>
<dbReference type="Pfam" id="PF00632">
    <property type="entry name" value="HECT"/>
    <property type="match status" value="1"/>
</dbReference>
<gene>
    <name evidence="8" type="ORF">M9Y10_003133</name>
</gene>
<keyword evidence="9" id="KW-1185">Reference proteome</keyword>
<reference evidence="8 9" key="1">
    <citation type="submission" date="2024-04" db="EMBL/GenBank/DDBJ databases">
        <title>Tritrichomonas musculus Genome.</title>
        <authorList>
            <person name="Alves-Ferreira E."/>
            <person name="Grigg M."/>
            <person name="Lorenzi H."/>
            <person name="Galac M."/>
        </authorList>
    </citation>
    <scope>NUCLEOTIDE SEQUENCE [LARGE SCALE GENOMIC DNA]</scope>
    <source>
        <strain evidence="8 9">EAF2021</strain>
    </source>
</reference>
<evidence type="ECO:0000256" key="4">
    <source>
        <dbReference type="ARBA" id="ARBA00022679"/>
    </source>
</evidence>
<evidence type="ECO:0000259" key="7">
    <source>
        <dbReference type="PROSITE" id="PS50237"/>
    </source>
</evidence>
<evidence type="ECO:0000256" key="2">
    <source>
        <dbReference type="ARBA" id="ARBA00004906"/>
    </source>
</evidence>
<evidence type="ECO:0000313" key="8">
    <source>
        <dbReference type="EMBL" id="KAK8880459.1"/>
    </source>
</evidence>
<dbReference type="InterPro" id="IPR035983">
    <property type="entry name" value="Hect_E3_ubiquitin_ligase"/>
</dbReference>
<keyword evidence="4" id="KW-0808">Transferase</keyword>
<dbReference type="PROSITE" id="PS50237">
    <property type="entry name" value="HECT"/>
    <property type="match status" value="1"/>
</dbReference>
<feature type="domain" description="HECT" evidence="7">
    <location>
        <begin position="1"/>
        <end position="96"/>
    </location>
</feature>
<dbReference type="InterPro" id="IPR050409">
    <property type="entry name" value="E3_ubiq-protein_ligase"/>
</dbReference>